<name>A0A363UNF5_9GAMM</name>
<dbReference type="Gene3D" id="3.30.420.10">
    <property type="entry name" value="Ribonuclease H-like superfamily/Ribonuclease H"/>
    <property type="match status" value="1"/>
</dbReference>
<evidence type="ECO:0000313" key="5">
    <source>
        <dbReference type="EMBL" id="PWN56962.1"/>
    </source>
</evidence>
<dbReference type="GO" id="GO:0015074">
    <property type="term" value="P:DNA integration"/>
    <property type="evidence" value="ECO:0007669"/>
    <property type="project" value="InterPro"/>
</dbReference>
<dbReference type="EMBL" id="QEQK01000003">
    <property type="protein sequence ID" value="PWN56962.1"/>
    <property type="molecule type" value="Genomic_DNA"/>
</dbReference>
<comment type="function">
    <text evidence="1">Required for the transposition of the insertion element.</text>
</comment>
<evidence type="ECO:0000256" key="2">
    <source>
        <dbReference type="ARBA" id="ARBA00006363"/>
    </source>
</evidence>
<dbReference type="NCBIfam" id="NF033563">
    <property type="entry name" value="transpos_IS30"/>
    <property type="match status" value="1"/>
</dbReference>
<dbReference type="OrthoDB" id="9803231at2"/>
<feature type="region of interest" description="Disordered" evidence="3">
    <location>
        <begin position="1"/>
        <end position="26"/>
    </location>
</feature>
<dbReference type="SUPFAM" id="SSF53098">
    <property type="entry name" value="Ribonuclease H-like"/>
    <property type="match status" value="1"/>
</dbReference>
<reference evidence="5 6" key="1">
    <citation type="submission" date="2018-05" db="EMBL/GenBank/DDBJ databases">
        <title>Abyssibacter profundi OUC007T gen. nov., sp. nov, a marine bacterium isolated from seawater of the Mariana Trench.</title>
        <authorList>
            <person name="Zhou S."/>
        </authorList>
    </citation>
    <scope>NUCLEOTIDE SEQUENCE [LARGE SCALE GENOMIC DNA]</scope>
    <source>
        <strain evidence="5 6">OUC007</strain>
    </source>
</reference>
<organism evidence="5 6">
    <name type="scientific">Abyssibacter profundi</name>
    <dbReference type="NCBI Taxonomy" id="2182787"/>
    <lineage>
        <taxon>Bacteria</taxon>
        <taxon>Pseudomonadati</taxon>
        <taxon>Pseudomonadota</taxon>
        <taxon>Gammaproteobacteria</taxon>
        <taxon>Chromatiales</taxon>
        <taxon>Oceanococcaceae</taxon>
        <taxon>Abyssibacter</taxon>
    </lineage>
</organism>
<dbReference type="PROSITE" id="PS50994">
    <property type="entry name" value="INTEGRASE"/>
    <property type="match status" value="1"/>
</dbReference>
<dbReference type="InterPro" id="IPR051917">
    <property type="entry name" value="Transposase-Integrase"/>
</dbReference>
<dbReference type="GO" id="GO:0005829">
    <property type="term" value="C:cytosol"/>
    <property type="evidence" value="ECO:0007669"/>
    <property type="project" value="TreeGrafter"/>
</dbReference>
<comment type="caution">
    <text evidence="5">The sequence shown here is derived from an EMBL/GenBank/DDBJ whole genome shotgun (WGS) entry which is preliminary data.</text>
</comment>
<protein>
    <submittedName>
        <fullName evidence="5">IS30 family transposase</fullName>
    </submittedName>
</protein>
<dbReference type="InterPro" id="IPR053392">
    <property type="entry name" value="Transposase_IS30-like"/>
</dbReference>
<feature type="domain" description="Integrase catalytic" evidence="4">
    <location>
        <begin position="80"/>
        <end position="242"/>
    </location>
</feature>
<dbReference type="InterPro" id="IPR036397">
    <property type="entry name" value="RNaseH_sf"/>
</dbReference>
<dbReference type="PROSITE" id="PS01043">
    <property type="entry name" value="TRANSPOSASE_IS30"/>
    <property type="match status" value="1"/>
</dbReference>
<dbReference type="InterPro" id="IPR012337">
    <property type="entry name" value="RNaseH-like_sf"/>
</dbReference>
<dbReference type="Proteomes" id="UP000251800">
    <property type="component" value="Unassembled WGS sequence"/>
</dbReference>
<sequence length="253" mass="29221">MLEHRQWSPEQISEKLKREHPDDPSMHVSHETIYSWVYAQPRNHLKRLLVSQLRQGKPKRGRRASASNCSAIQVPDHQTIHQRPAEIEGREFPGHWEGDLIIGQLNQSCIGTLVERKTGFLVLCKMENKSAAAVREGFERQLKKIDSFLRLSMTYDRGSEMAEHPLMSKHLKMAIYFADPHAPWQRGSNENINGLLRQYFPKGTDLSGVSQVRLNDVAWLLNTRPRKRFDFQSPQELFDQATADYLNHVALDS</sequence>
<dbReference type="GO" id="GO:0003677">
    <property type="term" value="F:DNA binding"/>
    <property type="evidence" value="ECO:0007669"/>
    <property type="project" value="InterPro"/>
</dbReference>
<proteinExistence type="inferred from homology"/>
<dbReference type="GO" id="GO:0004803">
    <property type="term" value="F:transposase activity"/>
    <property type="evidence" value="ECO:0007669"/>
    <property type="project" value="InterPro"/>
</dbReference>
<evidence type="ECO:0000256" key="1">
    <source>
        <dbReference type="ARBA" id="ARBA00002190"/>
    </source>
</evidence>
<dbReference type="PANTHER" id="PTHR10948">
    <property type="entry name" value="TRANSPOSASE"/>
    <property type="match status" value="1"/>
</dbReference>
<evidence type="ECO:0000256" key="3">
    <source>
        <dbReference type="SAM" id="MobiDB-lite"/>
    </source>
</evidence>
<gene>
    <name evidence="5" type="ORF">DEH80_03210</name>
</gene>
<evidence type="ECO:0000313" key="6">
    <source>
        <dbReference type="Proteomes" id="UP000251800"/>
    </source>
</evidence>
<comment type="similarity">
    <text evidence="2">Belongs to the transposase IS30 family.</text>
</comment>
<dbReference type="AlphaFoldDB" id="A0A363UNF5"/>
<dbReference type="PANTHER" id="PTHR10948:SF23">
    <property type="entry name" value="TRANSPOSASE INSI FOR INSERTION SEQUENCE ELEMENT IS30A-RELATED"/>
    <property type="match status" value="1"/>
</dbReference>
<evidence type="ECO:0000259" key="4">
    <source>
        <dbReference type="PROSITE" id="PS50994"/>
    </source>
</evidence>
<dbReference type="InterPro" id="IPR001598">
    <property type="entry name" value="Transposase_IS30_CS"/>
</dbReference>
<dbReference type="GO" id="GO:0006313">
    <property type="term" value="P:DNA transposition"/>
    <property type="evidence" value="ECO:0007669"/>
    <property type="project" value="InterPro"/>
</dbReference>
<dbReference type="InterPro" id="IPR001584">
    <property type="entry name" value="Integrase_cat-core"/>
</dbReference>
<keyword evidence="6" id="KW-1185">Reference proteome</keyword>
<accession>A0A363UNF5</accession>